<evidence type="ECO:0000256" key="4">
    <source>
        <dbReference type="ARBA" id="ARBA00023136"/>
    </source>
</evidence>
<dbReference type="PANTHER" id="PTHR31794:SF4">
    <property type="entry name" value="AUXIN EFFLUX TRANSPORTER FAMILY PROTEIN (EUROFUNG)"/>
    <property type="match status" value="1"/>
</dbReference>
<keyword evidence="8" id="KW-1185">Reference proteome</keyword>
<feature type="region of interest" description="Disordered" evidence="5">
    <location>
        <begin position="178"/>
        <end position="217"/>
    </location>
</feature>
<accession>A0AAJ0F4V8</accession>
<keyword evidence="3 6" id="KW-1133">Transmembrane helix</keyword>
<feature type="compositionally biased region" description="Acidic residues" evidence="5">
    <location>
        <begin position="205"/>
        <end position="215"/>
    </location>
</feature>
<dbReference type="AlphaFoldDB" id="A0AAJ0F4V8"/>
<protein>
    <submittedName>
        <fullName evidence="7">Auxin efflux carrier</fullName>
    </submittedName>
</protein>
<feature type="transmembrane region" description="Helical" evidence="6">
    <location>
        <begin position="73"/>
        <end position="94"/>
    </location>
</feature>
<reference evidence="7" key="1">
    <citation type="submission" date="2023-06" db="EMBL/GenBank/DDBJ databases">
        <title>Genome-scale phylogeny and comparative genomics of the fungal order Sordariales.</title>
        <authorList>
            <consortium name="Lawrence Berkeley National Laboratory"/>
            <person name="Hensen N."/>
            <person name="Bonometti L."/>
            <person name="Westerberg I."/>
            <person name="Brannstrom I.O."/>
            <person name="Guillou S."/>
            <person name="Cros-Aarteil S."/>
            <person name="Calhoun S."/>
            <person name="Haridas S."/>
            <person name="Kuo A."/>
            <person name="Mondo S."/>
            <person name="Pangilinan J."/>
            <person name="Riley R."/>
            <person name="Labutti K."/>
            <person name="Andreopoulos B."/>
            <person name="Lipzen A."/>
            <person name="Chen C."/>
            <person name="Yanf M."/>
            <person name="Daum C."/>
            <person name="Ng V."/>
            <person name="Clum A."/>
            <person name="Steindorff A."/>
            <person name="Ohm R."/>
            <person name="Martin F."/>
            <person name="Silar P."/>
            <person name="Natvig D."/>
            <person name="Lalanne C."/>
            <person name="Gautier V."/>
            <person name="Ament-Velasquez S.L."/>
            <person name="Kruys A."/>
            <person name="Hutchinson M.I."/>
            <person name="Powell A.J."/>
            <person name="Barry K."/>
            <person name="Miller A.N."/>
            <person name="Grigoriev I.V."/>
            <person name="Debuchy R."/>
            <person name="Gladieux P."/>
            <person name="Thoren M.H."/>
            <person name="Johannesson H."/>
        </authorList>
    </citation>
    <scope>NUCLEOTIDE SEQUENCE</scope>
    <source>
        <strain evidence="7">PSN4</strain>
    </source>
</reference>
<dbReference type="PANTHER" id="PTHR31794">
    <property type="entry name" value="AUXIN EFFLUX TRANSPORTER FAMILY PROTEIN (EUROFUNG)"/>
    <property type="match status" value="1"/>
</dbReference>
<dbReference type="InterPro" id="IPR004776">
    <property type="entry name" value="Mem_transp_PIN-like"/>
</dbReference>
<dbReference type="GO" id="GO:0016020">
    <property type="term" value="C:membrane"/>
    <property type="evidence" value="ECO:0007669"/>
    <property type="project" value="UniProtKB-SubCell"/>
</dbReference>
<feature type="transmembrane region" description="Helical" evidence="6">
    <location>
        <begin position="263"/>
        <end position="283"/>
    </location>
</feature>
<dbReference type="Pfam" id="PF03547">
    <property type="entry name" value="Mem_trans"/>
    <property type="match status" value="1"/>
</dbReference>
<proteinExistence type="predicted"/>
<dbReference type="Proteomes" id="UP001239445">
    <property type="component" value="Unassembled WGS sequence"/>
</dbReference>
<sequence length="436" mass="47339">MATEDMVVAFVAALQASGSVLLTIWYGLVAGQIGFLDNHTAKKMSKMGVDMLLPALLITNLGSQLHLDTASRYIPILIWSLIYNFASIAIGLVATRLFNLPKWVTPALAFNNTTSLPLLLVQSLSSTGALSQILQSPDDTTSEALDRARSYLLVSSIVGNSLTFGLGGELLGAHDEDARDELEKSLRQGSGETSETEEGNNNNNNDEEEEADEETSLLPRPIVAYRSRVSRSAYTAASNLWDKTPHALQTFTAHVVRFISPPIFGAAIGMALGLAPPLHRLFFNDPTDGGYFKAWLTSSVKNLGELFVALQVIVVGAKLAHGLRRMRRGEQAGRLPGVAVTFVLFVRFVMWPVISILAITYIARNGTLGDDPVLWFTMMLMPTGPPAMKLTALAEATHADDEEKMAITKFLSISYALSPVITPTIMMGLKACKVWI</sequence>
<feature type="transmembrane region" description="Helical" evidence="6">
    <location>
        <begin position="6"/>
        <end position="28"/>
    </location>
</feature>
<gene>
    <name evidence="7" type="ORF">QBC47DRAFT_48234</name>
</gene>
<evidence type="ECO:0000313" key="7">
    <source>
        <dbReference type="EMBL" id="KAK1753822.1"/>
    </source>
</evidence>
<feature type="transmembrane region" description="Helical" evidence="6">
    <location>
        <begin position="410"/>
        <end position="429"/>
    </location>
</feature>
<evidence type="ECO:0000256" key="3">
    <source>
        <dbReference type="ARBA" id="ARBA00022989"/>
    </source>
</evidence>
<organism evidence="7 8">
    <name type="scientific">Echria macrotheca</name>
    <dbReference type="NCBI Taxonomy" id="438768"/>
    <lineage>
        <taxon>Eukaryota</taxon>
        <taxon>Fungi</taxon>
        <taxon>Dikarya</taxon>
        <taxon>Ascomycota</taxon>
        <taxon>Pezizomycotina</taxon>
        <taxon>Sordariomycetes</taxon>
        <taxon>Sordariomycetidae</taxon>
        <taxon>Sordariales</taxon>
        <taxon>Schizotheciaceae</taxon>
        <taxon>Echria</taxon>
    </lineage>
</organism>
<evidence type="ECO:0000313" key="8">
    <source>
        <dbReference type="Proteomes" id="UP001239445"/>
    </source>
</evidence>
<evidence type="ECO:0000256" key="5">
    <source>
        <dbReference type="SAM" id="MobiDB-lite"/>
    </source>
</evidence>
<feature type="transmembrane region" description="Helical" evidence="6">
    <location>
        <begin position="303"/>
        <end position="323"/>
    </location>
</feature>
<name>A0AAJ0F4V8_9PEZI</name>
<feature type="compositionally biased region" description="Low complexity" evidence="5">
    <location>
        <begin position="189"/>
        <end position="204"/>
    </location>
</feature>
<feature type="transmembrane region" description="Helical" evidence="6">
    <location>
        <begin position="335"/>
        <end position="363"/>
    </location>
</feature>
<evidence type="ECO:0000256" key="1">
    <source>
        <dbReference type="ARBA" id="ARBA00004141"/>
    </source>
</evidence>
<dbReference type="EMBL" id="MU839837">
    <property type="protein sequence ID" value="KAK1753822.1"/>
    <property type="molecule type" value="Genomic_DNA"/>
</dbReference>
<dbReference type="GO" id="GO:0055085">
    <property type="term" value="P:transmembrane transport"/>
    <property type="evidence" value="ECO:0007669"/>
    <property type="project" value="InterPro"/>
</dbReference>
<evidence type="ECO:0000256" key="2">
    <source>
        <dbReference type="ARBA" id="ARBA00022692"/>
    </source>
</evidence>
<comment type="subcellular location">
    <subcellularLocation>
        <location evidence="1">Membrane</location>
        <topology evidence="1">Multi-pass membrane protein</topology>
    </subcellularLocation>
</comment>
<dbReference type="GO" id="GO:0005783">
    <property type="term" value="C:endoplasmic reticulum"/>
    <property type="evidence" value="ECO:0007669"/>
    <property type="project" value="TreeGrafter"/>
</dbReference>
<keyword evidence="4 6" id="KW-0472">Membrane</keyword>
<evidence type="ECO:0000256" key="6">
    <source>
        <dbReference type="SAM" id="Phobius"/>
    </source>
</evidence>
<keyword evidence="2 6" id="KW-0812">Transmembrane</keyword>
<comment type="caution">
    <text evidence="7">The sequence shown here is derived from an EMBL/GenBank/DDBJ whole genome shotgun (WGS) entry which is preliminary data.</text>
</comment>